<accession>A0A953L957</accession>
<gene>
    <name evidence="7" type="ORF">KUV50_03985</name>
</gene>
<keyword evidence="3 6" id="KW-0812">Transmembrane</keyword>
<dbReference type="InterPro" id="IPR044878">
    <property type="entry name" value="UbiA_sf"/>
</dbReference>
<dbReference type="Proteomes" id="UP000753961">
    <property type="component" value="Unassembled WGS sequence"/>
</dbReference>
<dbReference type="GO" id="GO:0016765">
    <property type="term" value="F:transferase activity, transferring alkyl or aryl (other than methyl) groups"/>
    <property type="evidence" value="ECO:0007669"/>
    <property type="project" value="InterPro"/>
</dbReference>
<evidence type="ECO:0000313" key="7">
    <source>
        <dbReference type="EMBL" id="MBY5957283.1"/>
    </source>
</evidence>
<keyword evidence="5 6" id="KW-0472">Membrane</keyword>
<dbReference type="GO" id="GO:0016020">
    <property type="term" value="C:membrane"/>
    <property type="evidence" value="ECO:0007669"/>
    <property type="project" value="UniProtKB-SubCell"/>
</dbReference>
<feature type="transmembrane region" description="Helical" evidence="6">
    <location>
        <begin position="91"/>
        <end position="111"/>
    </location>
</feature>
<feature type="transmembrane region" description="Helical" evidence="6">
    <location>
        <begin position="41"/>
        <end position="61"/>
    </location>
</feature>
<feature type="transmembrane region" description="Helical" evidence="6">
    <location>
        <begin position="117"/>
        <end position="134"/>
    </location>
</feature>
<dbReference type="EMBL" id="JAHVHU010000004">
    <property type="protein sequence ID" value="MBY5957283.1"/>
    <property type="molecule type" value="Genomic_DNA"/>
</dbReference>
<dbReference type="Gene3D" id="1.10.357.140">
    <property type="entry name" value="UbiA prenyltransferase"/>
    <property type="match status" value="1"/>
</dbReference>
<feature type="transmembrane region" description="Helical" evidence="6">
    <location>
        <begin position="173"/>
        <end position="192"/>
    </location>
</feature>
<comment type="subcellular location">
    <subcellularLocation>
        <location evidence="1">Membrane</location>
        <topology evidence="1">Multi-pass membrane protein</topology>
    </subcellularLocation>
</comment>
<evidence type="ECO:0000256" key="2">
    <source>
        <dbReference type="ARBA" id="ARBA00022475"/>
    </source>
</evidence>
<feature type="transmembrane region" description="Helical" evidence="6">
    <location>
        <begin position="224"/>
        <end position="244"/>
    </location>
</feature>
<keyword evidence="8" id="KW-1185">Reference proteome</keyword>
<keyword evidence="2" id="KW-1003">Cell membrane</keyword>
<protein>
    <submittedName>
        <fullName evidence="7">UbiA family prenyltransferase</fullName>
    </submittedName>
</protein>
<dbReference type="InterPro" id="IPR000537">
    <property type="entry name" value="UbiA_prenyltransferase"/>
</dbReference>
<evidence type="ECO:0000256" key="1">
    <source>
        <dbReference type="ARBA" id="ARBA00004141"/>
    </source>
</evidence>
<organism evidence="7 8">
    <name type="scientific">Membranihabitans marinus</name>
    <dbReference type="NCBI Taxonomy" id="1227546"/>
    <lineage>
        <taxon>Bacteria</taxon>
        <taxon>Pseudomonadati</taxon>
        <taxon>Bacteroidota</taxon>
        <taxon>Saprospiria</taxon>
        <taxon>Saprospirales</taxon>
        <taxon>Saprospiraceae</taxon>
        <taxon>Membranihabitans</taxon>
    </lineage>
</organism>
<feature type="transmembrane region" description="Helical" evidence="6">
    <location>
        <begin position="12"/>
        <end position="29"/>
    </location>
</feature>
<sequence length="303" mass="34488">MNISDFLIVVRWQNIVITWLMQAVVYYMYLLPYCDYPSEPYPSFILLAITTGLVLAGGNIYNDLRDIHTDSFHKNKSKMIGSQVPTSRAWIWYYIFTTGGVVSCVVGWMIFDWPTSLAVIVILSTGLLILYSDYLKNTILFGNLVIALLCALAVWIPVYLIPGCIDITFQTKNPVAIILSGYILNAFLLTLLREIIKDKEDEFADHKTGIYTIGSISLPKFKGIVSALLGIITISNTIWIYFLFPVLKLVPWLLGVLFILVPICLMIYIFNLTSSDQKYARLSKLIKVFFVLAVFLLICWQLY</sequence>
<keyword evidence="4 6" id="KW-1133">Transmembrane helix</keyword>
<feature type="transmembrane region" description="Helical" evidence="6">
    <location>
        <begin position="285"/>
        <end position="302"/>
    </location>
</feature>
<feature type="transmembrane region" description="Helical" evidence="6">
    <location>
        <begin position="141"/>
        <end position="161"/>
    </location>
</feature>
<comment type="caution">
    <text evidence="7">The sequence shown here is derived from an EMBL/GenBank/DDBJ whole genome shotgun (WGS) entry which is preliminary data.</text>
</comment>
<evidence type="ECO:0000256" key="6">
    <source>
        <dbReference type="SAM" id="Phobius"/>
    </source>
</evidence>
<dbReference type="Pfam" id="PF01040">
    <property type="entry name" value="UbiA"/>
    <property type="match status" value="1"/>
</dbReference>
<dbReference type="AlphaFoldDB" id="A0A953L957"/>
<feature type="transmembrane region" description="Helical" evidence="6">
    <location>
        <begin position="250"/>
        <end position="273"/>
    </location>
</feature>
<evidence type="ECO:0000313" key="8">
    <source>
        <dbReference type="Proteomes" id="UP000753961"/>
    </source>
</evidence>
<proteinExistence type="predicted"/>
<evidence type="ECO:0000256" key="5">
    <source>
        <dbReference type="ARBA" id="ARBA00023136"/>
    </source>
</evidence>
<evidence type="ECO:0000256" key="4">
    <source>
        <dbReference type="ARBA" id="ARBA00022989"/>
    </source>
</evidence>
<evidence type="ECO:0000256" key="3">
    <source>
        <dbReference type="ARBA" id="ARBA00022692"/>
    </source>
</evidence>
<reference evidence="7" key="1">
    <citation type="submission" date="2021-06" db="EMBL/GenBank/DDBJ databases">
        <title>44 bacteria genomes isolated from Dapeng, Shenzhen.</title>
        <authorList>
            <person name="Zheng W."/>
            <person name="Yu S."/>
            <person name="Huang Y."/>
        </authorList>
    </citation>
    <scope>NUCLEOTIDE SEQUENCE</scope>
    <source>
        <strain evidence="7">DP5N28-2</strain>
    </source>
</reference>
<name>A0A953L957_9BACT</name>